<dbReference type="EMBL" id="MT141173">
    <property type="protein sequence ID" value="QJA55682.1"/>
    <property type="molecule type" value="Genomic_DNA"/>
</dbReference>
<organism evidence="1">
    <name type="scientific">viral metagenome</name>
    <dbReference type="NCBI Taxonomy" id="1070528"/>
    <lineage>
        <taxon>unclassified sequences</taxon>
        <taxon>metagenomes</taxon>
        <taxon>organismal metagenomes</taxon>
    </lineage>
</organism>
<name>A0A6M3IGU4_9ZZZZ</name>
<gene>
    <name evidence="1" type="ORF">MM415B02005_0004</name>
</gene>
<dbReference type="AlphaFoldDB" id="A0A6M3IGU4"/>
<reference evidence="1" key="1">
    <citation type="submission" date="2020-03" db="EMBL/GenBank/DDBJ databases">
        <title>The deep terrestrial virosphere.</title>
        <authorList>
            <person name="Holmfeldt K."/>
            <person name="Nilsson E."/>
            <person name="Simone D."/>
            <person name="Lopez-Fernandez M."/>
            <person name="Wu X."/>
            <person name="de Brujin I."/>
            <person name="Lundin D."/>
            <person name="Andersson A."/>
            <person name="Bertilsson S."/>
            <person name="Dopson M."/>
        </authorList>
    </citation>
    <scope>NUCLEOTIDE SEQUENCE</scope>
    <source>
        <strain evidence="1">MM415B02005</strain>
    </source>
</reference>
<accession>A0A6M3IGU4</accession>
<protein>
    <submittedName>
        <fullName evidence="1">Uncharacterized protein</fullName>
    </submittedName>
</protein>
<sequence length="88" mass="10107">MNELHPIGHGERRYDGPAYVVFNLSRIPPGNNGVVTVWRGGWISRLRFLVFGRLYVWFAESSHPRMVVNTAPIGKWVDPDKAEESRDE</sequence>
<proteinExistence type="predicted"/>
<evidence type="ECO:0000313" key="1">
    <source>
        <dbReference type="EMBL" id="QJA55682.1"/>
    </source>
</evidence>